<accession>A0A1R4HZS1</accession>
<proteinExistence type="predicted"/>
<dbReference type="EMBL" id="FUKM01000036">
    <property type="protein sequence ID" value="SJN13111.1"/>
    <property type="molecule type" value="Genomic_DNA"/>
</dbReference>
<feature type="transmembrane region" description="Helical" evidence="1">
    <location>
        <begin position="12"/>
        <end position="32"/>
    </location>
</feature>
<evidence type="ECO:0000313" key="2">
    <source>
        <dbReference type="EMBL" id="SJN13111.1"/>
    </source>
</evidence>
<sequence>MDSPLSGNNSLNSSLIIITQIAATLRSSLIFFNNKESKWPTVLQ</sequence>
<keyword evidence="1" id="KW-1133">Transmembrane helix</keyword>
<protein>
    <submittedName>
        <fullName evidence="2">Uncharacterized protein</fullName>
    </submittedName>
</protein>
<comment type="caution">
    <text evidence="2">The sequence shown here is derived from an EMBL/GenBank/DDBJ whole genome shotgun (WGS) entry which is preliminary data.</text>
</comment>
<organism evidence="2 3">
    <name type="scientific">Halomonas citrativorans</name>
    <dbReference type="NCBI Taxonomy" id="2742612"/>
    <lineage>
        <taxon>Bacteria</taxon>
        <taxon>Pseudomonadati</taxon>
        <taxon>Pseudomonadota</taxon>
        <taxon>Gammaproteobacteria</taxon>
        <taxon>Oceanospirillales</taxon>
        <taxon>Halomonadaceae</taxon>
        <taxon>Halomonas</taxon>
    </lineage>
</organism>
<dbReference type="Proteomes" id="UP000196331">
    <property type="component" value="Unassembled WGS sequence"/>
</dbReference>
<name>A0A1R4HZS1_9GAMM</name>
<keyword evidence="1" id="KW-0812">Transmembrane</keyword>
<evidence type="ECO:0000256" key="1">
    <source>
        <dbReference type="SAM" id="Phobius"/>
    </source>
</evidence>
<gene>
    <name evidence="2" type="ORF">CZ787_09515</name>
</gene>
<keyword evidence="1" id="KW-0472">Membrane</keyword>
<reference evidence="2 3" key="1">
    <citation type="submission" date="2017-02" db="EMBL/GenBank/DDBJ databases">
        <authorList>
            <person name="Dridi B."/>
        </authorList>
    </citation>
    <scope>NUCLEOTIDE SEQUENCE [LARGE SCALE GENOMIC DNA]</scope>
    <source>
        <strain evidence="2 3">JB380</strain>
    </source>
</reference>
<dbReference type="AlphaFoldDB" id="A0A1R4HZS1"/>
<evidence type="ECO:0000313" key="3">
    <source>
        <dbReference type="Proteomes" id="UP000196331"/>
    </source>
</evidence>